<dbReference type="EMBL" id="CAUYUE010000009">
    <property type="protein sequence ID" value="CAK0783629.1"/>
    <property type="molecule type" value="Genomic_DNA"/>
</dbReference>
<dbReference type="PROSITE" id="PS50181">
    <property type="entry name" value="FBOX"/>
    <property type="match status" value="1"/>
</dbReference>
<dbReference type="SUPFAM" id="SSF81383">
    <property type="entry name" value="F-box domain"/>
    <property type="match status" value="1"/>
</dbReference>
<comment type="subcellular location">
    <subcellularLocation>
        <location evidence="1">Cytoplasm</location>
        <location evidence="1">Cytoskeleton</location>
        <location evidence="1">Cilium axoneme</location>
    </subcellularLocation>
</comment>
<feature type="domain" description="F-box" evidence="2">
    <location>
        <begin position="9"/>
        <end position="40"/>
    </location>
</feature>
<accession>A0AAV1I8D9</accession>
<evidence type="ECO:0000313" key="4">
    <source>
        <dbReference type="Proteomes" id="UP001314263"/>
    </source>
</evidence>
<dbReference type="Gene3D" id="3.80.10.10">
    <property type="entry name" value="Ribonuclease Inhibitor"/>
    <property type="match status" value="1"/>
</dbReference>
<dbReference type="InterPro" id="IPR036047">
    <property type="entry name" value="F-box-like_dom_sf"/>
</dbReference>
<reference evidence="3 4" key="1">
    <citation type="submission" date="2023-10" db="EMBL/GenBank/DDBJ databases">
        <authorList>
            <person name="Maclean D."/>
            <person name="Macfadyen A."/>
        </authorList>
    </citation>
    <scope>NUCLEOTIDE SEQUENCE [LARGE SCALE GENOMIC DNA]</scope>
</reference>
<evidence type="ECO:0000313" key="3">
    <source>
        <dbReference type="EMBL" id="CAK0783629.1"/>
    </source>
</evidence>
<gene>
    <name evidence="3" type="ORF">CVIRNUC_006828</name>
</gene>
<dbReference type="SUPFAM" id="SSF52047">
    <property type="entry name" value="RNI-like"/>
    <property type="match status" value="1"/>
</dbReference>
<keyword evidence="4" id="KW-1185">Reference proteome</keyword>
<dbReference type="AlphaFoldDB" id="A0AAV1I8D9"/>
<name>A0AAV1I8D9_9CHLO</name>
<comment type="caution">
    <text evidence="3">The sequence shown here is derived from an EMBL/GenBank/DDBJ whole genome shotgun (WGS) entry which is preliminary data.</text>
</comment>
<dbReference type="Pfam" id="PF00646">
    <property type="entry name" value="F-box"/>
    <property type="match status" value="1"/>
</dbReference>
<dbReference type="GO" id="GO:0005930">
    <property type="term" value="C:axoneme"/>
    <property type="evidence" value="ECO:0007669"/>
    <property type="project" value="UniProtKB-SubCell"/>
</dbReference>
<evidence type="ECO:0000259" key="2">
    <source>
        <dbReference type="PROSITE" id="PS50181"/>
    </source>
</evidence>
<proteinExistence type="predicted"/>
<dbReference type="InterPro" id="IPR032675">
    <property type="entry name" value="LRR_dom_sf"/>
</dbReference>
<organism evidence="3 4">
    <name type="scientific">Coccomyxa viridis</name>
    <dbReference type="NCBI Taxonomy" id="1274662"/>
    <lineage>
        <taxon>Eukaryota</taxon>
        <taxon>Viridiplantae</taxon>
        <taxon>Chlorophyta</taxon>
        <taxon>core chlorophytes</taxon>
        <taxon>Trebouxiophyceae</taxon>
        <taxon>Trebouxiophyceae incertae sedis</taxon>
        <taxon>Coccomyxaceae</taxon>
        <taxon>Coccomyxa</taxon>
    </lineage>
</organism>
<sequence>MNGSTGRPGHALQQLPDEAVQLILERLNFRDLKALSLSCKGFAAWSKMATRIQASFHIPDTERGSIRELARFLEGAHCVTRLGIEMEAEDGVPYLEMQQSIQELACAVRHCAPSLRILRLRLFQTTSFRDYETDAFHPDGLHSLLVSICKCTHLRMLYINTGLISGLCTDTGDAVSMLCAKLPHLLVLQWRMAMYGPERPNHFSTAFVLNVASNPTLQGLQLLQVDNFTFQDHVALPASLRYVAIYNEAFELLRPIGALLKVCRNLEELYLTGYQCCDTQRPDMSTVWPTAQTLRILVLDVLQDIKTLAFPACAKDEQTLPNLQILAVRHLCTVGHLLNVRCPDLHTMVLFLASLEHTKFLELFLRQGHGKLASLQVLFYTRSRRKEQYSQFWSALRPAQSLQKLQLVISATQAEPVKEVGQLLDAAYDLGLQSLKHLSEIAIYIDSIFTESPPVHFLTGGDLRAKDAPGSAQQVVSALGKLVTAGVLPALRKVCLYPCWDVAAGCSRDGQLPSPAAVPYLECMALHSPGDRTGGEWGNGLRSMVGSDDAKAAMRAIESLSVSYDVEELM</sequence>
<dbReference type="InterPro" id="IPR001810">
    <property type="entry name" value="F-box_dom"/>
</dbReference>
<dbReference type="CDD" id="cd09917">
    <property type="entry name" value="F-box_SF"/>
    <property type="match status" value="1"/>
</dbReference>
<protein>
    <recommendedName>
        <fullName evidence="2">F-box domain-containing protein</fullName>
    </recommendedName>
</protein>
<evidence type="ECO:0000256" key="1">
    <source>
        <dbReference type="ARBA" id="ARBA00004430"/>
    </source>
</evidence>
<dbReference type="Proteomes" id="UP001314263">
    <property type="component" value="Unassembled WGS sequence"/>
</dbReference>